<dbReference type="InterPro" id="IPR008869">
    <property type="entry name" value="MlaC/ttg2D"/>
</dbReference>
<evidence type="ECO:0000313" key="4">
    <source>
        <dbReference type="EMBL" id="VFK62146.1"/>
    </source>
</evidence>
<evidence type="ECO:0000313" key="2">
    <source>
        <dbReference type="EMBL" id="VFK55997.1"/>
    </source>
</evidence>
<proteinExistence type="predicted"/>
<accession>A0A450ZQE2</accession>
<dbReference type="InterPro" id="IPR042245">
    <property type="entry name" value="Tgt2/MlaC_sf"/>
</dbReference>
<dbReference type="Pfam" id="PF05494">
    <property type="entry name" value="MlaC"/>
    <property type="match status" value="1"/>
</dbReference>
<gene>
    <name evidence="3" type="ORF">BECKTUN1418D_GA0071000_107812</name>
    <name evidence="4" type="ORF">BECKTUN1418E_GA0071001_10755</name>
    <name evidence="2" type="ORF">BECKTUN1418F_GA0071002_10785</name>
</gene>
<dbReference type="Gene3D" id="3.10.450.710">
    <property type="entry name" value="Tgt2/MlaC"/>
    <property type="match status" value="1"/>
</dbReference>
<feature type="transmembrane region" description="Helical" evidence="1">
    <location>
        <begin position="12"/>
        <end position="38"/>
    </location>
</feature>
<evidence type="ECO:0000256" key="1">
    <source>
        <dbReference type="SAM" id="Phobius"/>
    </source>
</evidence>
<dbReference type="EMBL" id="CAADFX010000078">
    <property type="protein sequence ID" value="VFK58228.1"/>
    <property type="molecule type" value="Genomic_DNA"/>
</dbReference>
<dbReference type="PANTHER" id="PTHR36573:SF1">
    <property type="entry name" value="INTERMEMBRANE PHOSPHOLIPID TRANSPORT SYSTEM BINDING PROTEIN MLAC"/>
    <property type="match status" value="1"/>
</dbReference>
<name>A0A450ZQE2_9GAMM</name>
<dbReference type="EMBL" id="CAADFV010000075">
    <property type="protein sequence ID" value="VFK62146.1"/>
    <property type="molecule type" value="Genomic_DNA"/>
</dbReference>
<dbReference type="EMBL" id="CAADFY010000078">
    <property type="protein sequence ID" value="VFK55997.1"/>
    <property type="molecule type" value="Genomic_DNA"/>
</dbReference>
<evidence type="ECO:0000313" key="3">
    <source>
        <dbReference type="EMBL" id="VFK58228.1"/>
    </source>
</evidence>
<keyword evidence="1" id="KW-0812">Transmembrane</keyword>
<dbReference type="AlphaFoldDB" id="A0A450ZQE2"/>
<keyword evidence="1" id="KW-0472">Membrane</keyword>
<protein>
    <submittedName>
        <fullName evidence="2">Phospholipid transport system substrate-binding protein</fullName>
    </submittedName>
</protein>
<organism evidence="2">
    <name type="scientific">Candidatus Kentrum sp. TUN</name>
    <dbReference type="NCBI Taxonomy" id="2126343"/>
    <lineage>
        <taxon>Bacteria</taxon>
        <taxon>Pseudomonadati</taxon>
        <taxon>Pseudomonadota</taxon>
        <taxon>Gammaproteobacteria</taxon>
        <taxon>Candidatus Kentrum</taxon>
    </lineage>
</organism>
<keyword evidence="1" id="KW-1133">Transmembrane helix</keyword>
<sequence length="240" mass="28101">MNHQSKLVCYSRFLVFEVVFHGAMRFYWIMILLLFPLAHEAYADRPPKVVEDSHEQAGKVVQDTSKRLFESIEREGLRVDKDQKRLYQLVDEIVFEKFDFRRMSSRVLGRNWRKATLEQKRRFIEQFKAHLVFNYTKALNEYSGQEIEYFPVQSKPSSSGIKVRTRVQLTGRPPIEIDYMLLRSREGGWKVVDVLVAGVSLIITYRSSFQAEIDQIGISGLIAKLKRNNSRVLSKKANYD</sequence>
<reference evidence="2" key="1">
    <citation type="submission" date="2019-02" db="EMBL/GenBank/DDBJ databases">
        <authorList>
            <person name="Gruber-Vodicka R. H."/>
            <person name="Seah K. B. B."/>
        </authorList>
    </citation>
    <scope>NUCLEOTIDE SEQUENCE</scope>
    <source>
        <strain evidence="3">BECK_BY1</strain>
        <strain evidence="4">BECK_BY2</strain>
        <strain evidence="2">BECK_BY3</strain>
    </source>
</reference>
<dbReference type="PANTHER" id="PTHR36573">
    <property type="entry name" value="INTERMEMBRANE PHOSPHOLIPID TRANSPORT SYSTEM BINDING PROTEIN MLAC"/>
    <property type="match status" value="1"/>
</dbReference>